<feature type="domain" description="Anaphase-promoting complex subunit 5" evidence="10">
    <location>
        <begin position="629"/>
        <end position="664"/>
    </location>
</feature>
<gene>
    <name evidence="12" type="primary">LOC115628324</name>
</gene>
<name>A0A6J2TVT7_DROLE</name>
<dbReference type="SUPFAM" id="SSF48452">
    <property type="entry name" value="TPR-like"/>
    <property type="match status" value="1"/>
</dbReference>
<evidence type="ECO:0000256" key="2">
    <source>
        <dbReference type="ARBA" id="ARBA00016066"/>
    </source>
</evidence>
<keyword evidence="3" id="KW-0132">Cell division</keyword>
<dbReference type="CDD" id="cd16270">
    <property type="entry name" value="Apc5_N"/>
    <property type="match status" value="1"/>
</dbReference>
<dbReference type="Proteomes" id="UP000504634">
    <property type="component" value="Unplaced"/>
</dbReference>
<dbReference type="InterPro" id="IPR026000">
    <property type="entry name" value="Apc5_dom"/>
</dbReference>
<dbReference type="GO" id="GO:0051301">
    <property type="term" value="P:cell division"/>
    <property type="evidence" value="ECO:0007669"/>
    <property type="project" value="UniProtKB-KW"/>
</dbReference>
<dbReference type="GeneID" id="115628324"/>
<organism evidence="11 12">
    <name type="scientific">Drosophila lebanonensis</name>
    <name type="common">Fruit fly</name>
    <name type="synonym">Scaptodrosophila lebanonensis</name>
    <dbReference type="NCBI Taxonomy" id="7225"/>
    <lineage>
        <taxon>Eukaryota</taxon>
        <taxon>Metazoa</taxon>
        <taxon>Ecdysozoa</taxon>
        <taxon>Arthropoda</taxon>
        <taxon>Hexapoda</taxon>
        <taxon>Insecta</taxon>
        <taxon>Pterygota</taxon>
        <taxon>Neoptera</taxon>
        <taxon>Endopterygota</taxon>
        <taxon>Diptera</taxon>
        <taxon>Brachycera</taxon>
        <taxon>Muscomorpha</taxon>
        <taxon>Ephydroidea</taxon>
        <taxon>Drosophilidae</taxon>
        <taxon>Scaptodrosophila</taxon>
    </lineage>
</organism>
<dbReference type="InterPro" id="IPR037679">
    <property type="entry name" value="Apc5"/>
</dbReference>
<comment type="function">
    <text evidence="8">Component of the anaphase promoting complex/cyclosome (APC/C), a cell cycle-regulated E3 ubiquitin ligase that controls progression through mitosis and the G1 phase of the cell cycle. The APC/C complex acts by mediating ubiquitination and subsequent degradation of target proteins: it mainly mediates the formation of 'Lys-11'-linked polyubiquitin chains and, to a lower extent, the formation of 'Lys-48'- and 'Lys-63'-linked polyubiquitin chains. The APC/C complex catalyzes assembly of branched 'Lys-11'-/'Lys-48'-linked branched ubiquitin chains on target proteins.</text>
</comment>
<dbReference type="Pfam" id="PF12862">
    <property type="entry name" value="ANAPC5"/>
    <property type="match status" value="2"/>
</dbReference>
<reference evidence="12" key="1">
    <citation type="submission" date="2025-08" db="UniProtKB">
        <authorList>
            <consortium name="RefSeq"/>
        </authorList>
    </citation>
    <scope>IDENTIFICATION</scope>
    <source>
        <strain evidence="12">11010-0011.00</strain>
        <tissue evidence="12">Whole body</tissue>
    </source>
</reference>
<evidence type="ECO:0000256" key="5">
    <source>
        <dbReference type="ARBA" id="ARBA00022786"/>
    </source>
</evidence>
<dbReference type="InterPro" id="IPR011990">
    <property type="entry name" value="TPR-like_helical_dom_sf"/>
</dbReference>
<comment type="similarity">
    <text evidence="1">Belongs to the APC5 family.</text>
</comment>
<dbReference type="CTD" id="45574"/>
<dbReference type="GO" id="GO:0005680">
    <property type="term" value="C:anaphase-promoting complex"/>
    <property type="evidence" value="ECO:0007669"/>
    <property type="project" value="InterPro"/>
</dbReference>
<evidence type="ECO:0000313" key="12">
    <source>
        <dbReference type="RefSeq" id="XP_030380239.1"/>
    </source>
</evidence>
<feature type="region of interest" description="Disordered" evidence="9">
    <location>
        <begin position="1"/>
        <end position="23"/>
    </location>
</feature>
<accession>A0A6J2TVT7</accession>
<evidence type="ECO:0000256" key="9">
    <source>
        <dbReference type="SAM" id="MobiDB-lite"/>
    </source>
</evidence>
<dbReference type="UniPathway" id="UPA00143"/>
<dbReference type="GO" id="GO:0070979">
    <property type="term" value="P:protein K11-linked ubiquitination"/>
    <property type="evidence" value="ECO:0007669"/>
    <property type="project" value="TreeGrafter"/>
</dbReference>
<keyword evidence="4" id="KW-0498">Mitosis</keyword>
<keyword evidence="5" id="KW-0833">Ubl conjugation pathway</keyword>
<evidence type="ECO:0000256" key="8">
    <source>
        <dbReference type="ARBA" id="ARBA00045696"/>
    </source>
</evidence>
<evidence type="ECO:0000256" key="7">
    <source>
        <dbReference type="ARBA" id="ARBA00031069"/>
    </source>
</evidence>
<dbReference type="RefSeq" id="XP_030380239.1">
    <property type="nucleotide sequence ID" value="XM_030524379.1"/>
</dbReference>
<dbReference type="OrthoDB" id="2504561at2759"/>
<evidence type="ECO:0000256" key="3">
    <source>
        <dbReference type="ARBA" id="ARBA00022618"/>
    </source>
</evidence>
<evidence type="ECO:0000313" key="11">
    <source>
        <dbReference type="Proteomes" id="UP000504634"/>
    </source>
</evidence>
<sequence>MNLFEELDTLEPSGKPTPPRIENPTPHKIAVLILLKQYIADKKSSLDSGVIMNPQRRRMFCMLMFKIVQEADMSYYKFHNLLTSHRYKLDTLLLEAFEKAMSEFCANGIEALFDFSESQNIDNLLNESWGVSQFSMMGVYVRRVGVVLERFSFSEMVGMYKNFCTYYETGVRALAVGPNKQIAGGILHRAETPPATTEEKTDDKNEVALRINKPESANAAPSCSDAVVTEPTGSSSMGKWAPKQAKVFINKQSELLEHSERNALPPIELHRKVQEIINDIPLATTPYFLGYMNQLRVRDYKNALAALHRALDRSPVRMMSQEKGYQYFCVNLAVLHATFGHRDEALAALREGIMLAQEHGDKRSLNLANTWYCLLRDELPLSSVQRSVAEAADTDGSLLQNHTLALHFAVKLGTVAGYQPLRLFDLLQRSDNLTNRNNFADHASEALALRSAVWCAYGRHELSALYAQLLLVERDRFCRGSASVGSALASYALWLQLQGEMQLSHVLLYRAREHLPRMPSAECWMISQCHVIIQSGIYRCRWHDAMKACDQLHLLDPADAMLQRATIYVAKREFFNARRLLDKLVSQTQMPFLIRIRVQLLLGYCSLADGRFSSETVTLLLGVAEEMTESQMDYELALVDMVLAQLLLLLGMPQKAYQAIKHCMEDVHINGGLYERAKTDFVFVRCLLAIAGTDADLRKAQLLKSVDVLQRAAQAFKKLEAHAKVLDVYVFLAQRFNEIGERQLRNKYAGEFRRYYTEHPIPREYLGMVY</sequence>
<evidence type="ECO:0000259" key="10">
    <source>
        <dbReference type="Pfam" id="PF12862"/>
    </source>
</evidence>
<evidence type="ECO:0000256" key="4">
    <source>
        <dbReference type="ARBA" id="ARBA00022776"/>
    </source>
</evidence>
<keyword evidence="11" id="KW-1185">Reference proteome</keyword>
<dbReference type="GO" id="GO:0031145">
    <property type="term" value="P:anaphase-promoting complex-dependent catabolic process"/>
    <property type="evidence" value="ECO:0007669"/>
    <property type="project" value="TreeGrafter"/>
</dbReference>
<proteinExistence type="inferred from homology"/>
<dbReference type="PANTHER" id="PTHR12830:SF9">
    <property type="entry name" value="ANAPHASE-PROMOTING COMPLEX SUBUNIT 5"/>
    <property type="match status" value="1"/>
</dbReference>
<dbReference type="AlphaFoldDB" id="A0A6J2TVT7"/>
<evidence type="ECO:0000256" key="1">
    <source>
        <dbReference type="ARBA" id="ARBA00007450"/>
    </source>
</evidence>
<protein>
    <recommendedName>
        <fullName evidence="2">Anaphase-promoting complex subunit 5</fullName>
    </recommendedName>
    <alternativeName>
        <fullName evidence="7">Cyclosome subunit 5</fullName>
    </alternativeName>
</protein>
<keyword evidence="6" id="KW-0131">Cell cycle</keyword>
<dbReference type="GO" id="GO:0045842">
    <property type="term" value="P:positive regulation of mitotic metaphase/anaphase transition"/>
    <property type="evidence" value="ECO:0007669"/>
    <property type="project" value="TreeGrafter"/>
</dbReference>
<dbReference type="PANTHER" id="PTHR12830">
    <property type="entry name" value="ANAPHASE-PROMOTING COMPLEX SUBUNIT 5"/>
    <property type="match status" value="1"/>
</dbReference>
<feature type="domain" description="Anaphase-promoting complex subunit 5" evidence="10">
    <location>
        <begin position="287"/>
        <end position="377"/>
    </location>
</feature>
<evidence type="ECO:0000256" key="6">
    <source>
        <dbReference type="ARBA" id="ARBA00023306"/>
    </source>
</evidence>